<evidence type="ECO:0000313" key="1">
    <source>
        <dbReference type="EMBL" id="GMS91519.1"/>
    </source>
</evidence>
<dbReference type="Proteomes" id="UP001432027">
    <property type="component" value="Unassembled WGS sequence"/>
</dbReference>
<dbReference type="AlphaFoldDB" id="A0AAV5T876"/>
<name>A0AAV5T876_9BILA</name>
<dbReference type="EMBL" id="BTSX01000003">
    <property type="protein sequence ID" value="GMS91519.1"/>
    <property type="molecule type" value="Genomic_DNA"/>
</dbReference>
<accession>A0AAV5T876</accession>
<reference evidence="1" key="1">
    <citation type="submission" date="2023-10" db="EMBL/GenBank/DDBJ databases">
        <title>Genome assembly of Pristionchus species.</title>
        <authorList>
            <person name="Yoshida K."/>
            <person name="Sommer R.J."/>
        </authorList>
    </citation>
    <scope>NUCLEOTIDE SEQUENCE</scope>
    <source>
        <strain evidence="1">RS0144</strain>
    </source>
</reference>
<feature type="non-terminal residue" evidence="1">
    <location>
        <position position="1"/>
    </location>
</feature>
<gene>
    <name evidence="1" type="ORF">PENTCL1PPCAC_13694</name>
</gene>
<feature type="non-terminal residue" evidence="1">
    <location>
        <position position="195"/>
    </location>
</feature>
<comment type="caution">
    <text evidence="1">The sequence shown here is derived from an EMBL/GenBank/DDBJ whole genome shotgun (WGS) entry which is preliminary data.</text>
</comment>
<organism evidence="1 2">
    <name type="scientific">Pristionchus entomophagus</name>
    <dbReference type="NCBI Taxonomy" id="358040"/>
    <lineage>
        <taxon>Eukaryota</taxon>
        <taxon>Metazoa</taxon>
        <taxon>Ecdysozoa</taxon>
        <taxon>Nematoda</taxon>
        <taxon>Chromadorea</taxon>
        <taxon>Rhabditida</taxon>
        <taxon>Rhabditina</taxon>
        <taxon>Diplogasteromorpha</taxon>
        <taxon>Diplogasteroidea</taxon>
        <taxon>Neodiplogasteridae</taxon>
        <taxon>Pristionchus</taxon>
    </lineage>
</organism>
<proteinExistence type="predicted"/>
<protein>
    <submittedName>
        <fullName evidence="1">Uncharacterized protein</fullName>
    </submittedName>
</protein>
<sequence>HSTTYNFLQPKTKRSSEIFIRKCKTTQVHTNRGLISLSGGGVKQSIIPYSISTLSSSQDVHASPDVEVDVIIIVVVIRLLHATRPILRLVRPDQGNIKDGVSLLLHLIEVLESLHLFINVVQFPARKRVSASSSRYLFLLRVLLNDLPHHLLVFCVHLLVLLRRFAHLSNLGLVVEESLRESLDQTLPLTHNLLI</sequence>
<keyword evidence="2" id="KW-1185">Reference proteome</keyword>
<evidence type="ECO:0000313" key="2">
    <source>
        <dbReference type="Proteomes" id="UP001432027"/>
    </source>
</evidence>